<evidence type="ECO:0000256" key="1">
    <source>
        <dbReference type="ARBA" id="ARBA00022723"/>
    </source>
</evidence>
<dbReference type="Proteomes" id="UP000665043">
    <property type="component" value="Chromosome"/>
</dbReference>
<keyword evidence="1" id="KW-0479">Metal-binding</keyword>
<dbReference type="RefSeq" id="WP_209367730.1">
    <property type="nucleotide sequence ID" value="NZ_CP046956.1"/>
</dbReference>
<protein>
    <submittedName>
        <fullName evidence="5">HD domain-containing protein</fullName>
    </submittedName>
</protein>
<dbReference type="EMBL" id="CP046956">
    <property type="protein sequence ID" value="QTM98782.1"/>
    <property type="molecule type" value="Genomic_DNA"/>
</dbReference>
<dbReference type="PANTHER" id="PTHR11845">
    <property type="entry name" value="5'-DEOXYNUCLEOTIDASE HDDC2"/>
    <property type="match status" value="1"/>
</dbReference>
<gene>
    <name evidence="5" type="ORF">ERJ70_05405</name>
</gene>
<keyword evidence="2" id="KW-0378">Hydrolase</keyword>
<name>A0ABX7VPE5_9BACI</name>
<feature type="domain" description="HD" evidence="4">
    <location>
        <begin position="15"/>
        <end position="173"/>
    </location>
</feature>
<dbReference type="SUPFAM" id="SSF109604">
    <property type="entry name" value="HD-domain/PDEase-like"/>
    <property type="match status" value="1"/>
</dbReference>
<reference evidence="5 6" key="1">
    <citation type="submission" date="2019-12" db="EMBL/GenBank/DDBJ databases">
        <title>The whole genome sequencing of a strain isolated from a Mars analog, Dalangtan Playa.</title>
        <authorList>
            <person name="Huang T."/>
        </authorList>
    </citation>
    <scope>NUCLEOTIDE SEQUENCE [LARGE SCALE GENOMIC DNA]</scope>
    <source>
        <strain evidence="5 6">DP4-553-S</strain>
    </source>
</reference>
<organism evidence="5 6">
    <name type="scientific">Sediminibacillus dalangtanensis</name>
    <dbReference type="NCBI Taxonomy" id="2729421"/>
    <lineage>
        <taxon>Bacteria</taxon>
        <taxon>Bacillati</taxon>
        <taxon>Bacillota</taxon>
        <taxon>Bacilli</taxon>
        <taxon>Bacillales</taxon>
        <taxon>Bacillaceae</taxon>
        <taxon>Sediminibacillus</taxon>
    </lineage>
</organism>
<dbReference type="Pfam" id="PF13023">
    <property type="entry name" value="HD_3"/>
    <property type="match status" value="1"/>
</dbReference>
<dbReference type="InterPro" id="IPR006674">
    <property type="entry name" value="HD_domain"/>
</dbReference>
<evidence type="ECO:0000313" key="6">
    <source>
        <dbReference type="Proteomes" id="UP000665043"/>
    </source>
</evidence>
<evidence type="ECO:0000256" key="2">
    <source>
        <dbReference type="ARBA" id="ARBA00022801"/>
    </source>
</evidence>
<sequence>MNEALKRILEVLKLAEKLKYELRHSWLSNGRQESVAEHSWRVTLMAVFLEPYLGKQVDTAKLLKMITIHDLVEAEATDIPAFDTMDNQQAQMEKQERELQAIENIRKMLGGDLGNDIQQLWMEFEDKSSYEAKVANALDKLEAQLQHNEADIATWLEVEYKMSFMLGKHTDFDQALTSFRQLVEQEAESKLKKAGVSLNEVNHLL</sequence>
<evidence type="ECO:0000256" key="3">
    <source>
        <dbReference type="SAM" id="Coils"/>
    </source>
</evidence>
<proteinExistence type="predicted"/>
<feature type="coiled-coil region" evidence="3">
    <location>
        <begin position="85"/>
        <end position="158"/>
    </location>
</feature>
<evidence type="ECO:0000313" key="5">
    <source>
        <dbReference type="EMBL" id="QTM98782.1"/>
    </source>
</evidence>
<keyword evidence="6" id="KW-1185">Reference proteome</keyword>
<dbReference type="InterPro" id="IPR039356">
    <property type="entry name" value="YfbR/HDDC2"/>
</dbReference>
<evidence type="ECO:0000259" key="4">
    <source>
        <dbReference type="Pfam" id="PF13023"/>
    </source>
</evidence>
<dbReference type="PANTHER" id="PTHR11845:SF13">
    <property type="entry name" value="5'-DEOXYNUCLEOTIDASE HDDC2"/>
    <property type="match status" value="1"/>
</dbReference>
<accession>A0ABX7VPE5</accession>
<keyword evidence="3" id="KW-0175">Coiled coil</keyword>
<dbReference type="Gene3D" id="1.10.3210.10">
    <property type="entry name" value="Hypothetical protein af1432"/>
    <property type="match status" value="1"/>
</dbReference>